<evidence type="ECO:0000256" key="5">
    <source>
        <dbReference type="ARBA" id="ARBA00022993"/>
    </source>
</evidence>
<evidence type="ECO:0000313" key="15">
    <source>
        <dbReference type="Proteomes" id="UP000830542"/>
    </source>
</evidence>
<comment type="similarity">
    <text evidence="2 10">Belongs to the ketopantoate reductase family.</text>
</comment>
<protein>
    <recommendedName>
        <fullName evidence="3 10">2-dehydropantoate 2-reductase</fullName>
        <ecNumber evidence="3 10">1.1.1.169</ecNumber>
    </recommendedName>
    <alternativeName>
        <fullName evidence="7 10">Ketopantoate reductase</fullName>
    </alternativeName>
</protein>
<name>A0AAV3SMY8_HALDO</name>
<accession>A0AAV3SMY8</accession>
<evidence type="ECO:0000313" key="14">
    <source>
        <dbReference type="EMBL" id="UOO95459.1"/>
    </source>
</evidence>
<dbReference type="EMBL" id="BAAADN010000089">
    <property type="protein sequence ID" value="GAA0477274.1"/>
    <property type="molecule type" value="Genomic_DNA"/>
</dbReference>
<dbReference type="PANTHER" id="PTHR43765:SF2">
    <property type="entry name" value="2-DEHYDROPANTOATE 2-REDUCTASE"/>
    <property type="match status" value="1"/>
</dbReference>
<dbReference type="KEGG" id="hdo:MUK72_01820"/>
<dbReference type="EMBL" id="CP095005">
    <property type="protein sequence ID" value="UOO95459.1"/>
    <property type="molecule type" value="Genomic_DNA"/>
</dbReference>
<dbReference type="PANTHER" id="PTHR43765">
    <property type="entry name" value="2-DEHYDROPANTOATE 2-REDUCTASE-RELATED"/>
    <property type="match status" value="1"/>
</dbReference>
<dbReference type="NCBIfam" id="TIGR00745">
    <property type="entry name" value="apbA_panE"/>
    <property type="match status" value="1"/>
</dbReference>
<dbReference type="Proteomes" id="UP001500962">
    <property type="component" value="Unassembled WGS sequence"/>
</dbReference>
<dbReference type="GO" id="GO:0015937">
    <property type="term" value="P:coenzyme A biosynthetic process"/>
    <property type="evidence" value="ECO:0007669"/>
    <property type="project" value="UniProtKB-KW"/>
</dbReference>
<dbReference type="EC" id="1.1.1.169" evidence="3 10"/>
<comment type="pathway">
    <text evidence="1 10">Cofactor biosynthesis; coenzyme A biosynthesis.</text>
</comment>
<dbReference type="SUPFAM" id="SSF48179">
    <property type="entry name" value="6-phosphogluconate dehydrogenase C-terminal domain-like"/>
    <property type="match status" value="1"/>
</dbReference>
<evidence type="ECO:0000256" key="1">
    <source>
        <dbReference type="ARBA" id="ARBA00004724"/>
    </source>
</evidence>
<gene>
    <name evidence="13" type="ORF">GCM10008985_37040</name>
    <name evidence="14" type="ORF">MUK72_01820</name>
</gene>
<evidence type="ECO:0000256" key="2">
    <source>
        <dbReference type="ARBA" id="ARBA00007870"/>
    </source>
</evidence>
<dbReference type="InterPro" id="IPR003710">
    <property type="entry name" value="ApbA"/>
</dbReference>
<dbReference type="InterPro" id="IPR013752">
    <property type="entry name" value="KPA_reductase"/>
</dbReference>
<reference evidence="13" key="3">
    <citation type="submission" date="2023-12" db="EMBL/GenBank/DDBJ databases">
        <authorList>
            <person name="Sun Q."/>
            <person name="Inoue M."/>
        </authorList>
    </citation>
    <scope>NUCLEOTIDE SEQUENCE</scope>
    <source>
        <strain evidence="13">JCM 12289</strain>
    </source>
</reference>
<keyword evidence="5 10" id="KW-0173">Coenzyme A biosynthesis</keyword>
<evidence type="ECO:0000256" key="10">
    <source>
        <dbReference type="RuleBase" id="RU362068"/>
    </source>
</evidence>
<dbReference type="GeneID" id="71760546"/>
<dbReference type="Gene3D" id="1.10.1040.10">
    <property type="entry name" value="N-(1-d-carboxylethyl)-l-norvaline Dehydrogenase, domain 2"/>
    <property type="match status" value="1"/>
</dbReference>
<dbReference type="InterPro" id="IPR013332">
    <property type="entry name" value="KPR_N"/>
</dbReference>
<evidence type="ECO:0000259" key="12">
    <source>
        <dbReference type="Pfam" id="PF08546"/>
    </source>
</evidence>
<dbReference type="InterPro" id="IPR050838">
    <property type="entry name" value="Ketopantoate_reductase"/>
</dbReference>
<reference evidence="14" key="2">
    <citation type="submission" date="2022-04" db="EMBL/GenBank/DDBJ databases">
        <title>Sequencing and genomic assembly of Halococcus dombrowskii.</title>
        <authorList>
            <person name="Lim S.W."/>
            <person name="MacLea K.S."/>
        </authorList>
    </citation>
    <scope>NUCLEOTIDE SEQUENCE</scope>
    <source>
        <strain evidence="14">H4</strain>
    </source>
</reference>
<dbReference type="GO" id="GO:0005737">
    <property type="term" value="C:cytoplasm"/>
    <property type="evidence" value="ECO:0007669"/>
    <property type="project" value="TreeGrafter"/>
</dbReference>
<evidence type="ECO:0000256" key="9">
    <source>
        <dbReference type="ARBA" id="ARBA00048196"/>
    </source>
</evidence>
<evidence type="ECO:0000256" key="7">
    <source>
        <dbReference type="ARBA" id="ARBA00032024"/>
    </source>
</evidence>
<dbReference type="SUPFAM" id="SSF51735">
    <property type="entry name" value="NAD(P)-binding Rossmann-fold domains"/>
    <property type="match status" value="1"/>
</dbReference>
<dbReference type="Proteomes" id="UP000830542">
    <property type="component" value="Chromosome"/>
</dbReference>
<dbReference type="AlphaFoldDB" id="A0AAV3SMY8"/>
<dbReference type="InterPro" id="IPR036291">
    <property type="entry name" value="NAD(P)-bd_dom_sf"/>
</dbReference>
<evidence type="ECO:0000313" key="13">
    <source>
        <dbReference type="EMBL" id="GAA0477274.1"/>
    </source>
</evidence>
<dbReference type="GO" id="GO:0015940">
    <property type="term" value="P:pantothenate biosynthetic process"/>
    <property type="evidence" value="ECO:0007669"/>
    <property type="project" value="InterPro"/>
</dbReference>
<evidence type="ECO:0000313" key="16">
    <source>
        <dbReference type="Proteomes" id="UP001500962"/>
    </source>
</evidence>
<dbReference type="Pfam" id="PF08546">
    <property type="entry name" value="ApbA_C"/>
    <property type="match status" value="1"/>
</dbReference>
<proteinExistence type="inferred from homology"/>
<evidence type="ECO:0000256" key="6">
    <source>
        <dbReference type="ARBA" id="ARBA00023002"/>
    </source>
</evidence>
<sequence length="293" mass="30082">MEILIFGAGSLGSLVGGLCAREHSVTLVGRDPHIAAVRESGLAVEGAVDFATHTEARTTVPERADLAFVTVKSFDTPAAGRALADCDPEITCSLQNGLGNEELLAAQLDTVLAGICTYGARLASPGRVECTGIGEIALGAPDGGSSAAAERAVEALQSADIDAVHDDGMPKRLWRKLAVNAGINPTTALAGVENGALADGPLHDVASEAAREVARVAREQGIELAEGEAVAALESVVEATARNTSSMAQDVEAGTKTEIDAINGAVVDRAESRVPVNRTLAALVRARERGYPD</sequence>
<dbReference type="RefSeq" id="WP_244703246.1">
    <property type="nucleotide sequence ID" value="NZ_BAAADN010000089.1"/>
</dbReference>
<keyword evidence="6 10" id="KW-0560">Oxidoreductase</keyword>
<evidence type="ECO:0000259" key="11">
    <source>
        <dbReference type="Pfam" id="PF02558"/>
    </source>
</evidence>
<dbReference type="Gene3D" id="3.40.50.720">
    <property type="entry name" value="NAD(P)-binding Rossmann-like Domain"/>
    <property type="match status" value="1"/>
</dbReference>
<dbReference type="GO" id="GO:0008677">
    <property type="term" value="F:2-dehydropantoate 2-reductase activity"/>
    <property type="evidence" value="ECO:0007669"/>
    <property type="project" value="UniProtKB-EC"/>
</dbReference>
<dbReference type="GO" id="GO:0050661">
    <property type="term" value="F:NADP binding"/>
    <property type="evidence" value="ECO:0007669"/>
    <property type="project" value="TreeGrafter"/>
</dbReference>
<evidence type="ECO:0000256" key="3">
    <source>
        <dbReference type="ARBA" id="ARBA00013014"/>
    </source>
</evidence>
<feature type="domain" description="Ketopantoate reductase N-terminal" evidence="11">
    <location>
        <begin position="3"/>
        <end position="142"/>
    </location>
</feature>
<organism evidence="13 16">
    <name type="scientific">Halococcus dombrowskii</name>
    <dbReference type="NCBI Taxonomy" id="179637"/>
    <lineage>
        <taxon>Archaea</taxon>
        <taxon>Methanobacteriati</taxon>
        <taxon>Methanobacteriota</taxon>
        <taxon>Stenosarchaea group</taxon>
        <taxon>Halobacteria</taxon>
        <taxon>Halobacteriales</taxon>
        <taxon>Halococcaceae</taxon>
        <taxon>Halococcus</taxon>
    </lineage>
</organism>
<feature type="domain" description="Ketopantoate reductase C-terminal" evidence="12">
    <location>
        <begin position="172"/>
        <end position="288"/>
    </location>
</feature>
<evidence type="ECO:0000256" key="8">
    <source>
        <dbReference type="ARBA" id="ARBA00047506"/>
    </source>
</evidence>
<keyword evidence="4 10" id="KW-0521">NADP</keyword>
<dbReference type="InterPro" id="IPR008927">
    <property type="entry name" value="6-PGluconate_DH-like_C_sf"/>
</dbReference>
<dbReference type="Pfam" id="PF02558">
    <property type="entry name" value="ApbA"/>
    <property type="match status" value="1"/>
</dbReference>
<comment type="function">
    <text evidence="10">Catalyzes the NADPH-dependent reduction of ketopantoate into pantoic acid.</text>
</comment>
<comment type="catalytic activity">
    <reaction evidence="9">
        <text>(R)-pantoate + NAD(+) = 2-dehydropantoate + NADH + H(+)</text>
        <dbReference type="Rhea" id="RHEA:61292"/>
        <dbReference type="ChEBI" id="CHEBI:11561"/>
        <dbReference type="ChEBI" id="CHEBI:15378"/>
        <dbReference type="ChEBI" id="CHEBI:15980"/>
        <dbReference type="ChEBI" id="CHEBI:57540"/>
        <dbReference type="ChEBI" id="CHEBI:57945"/>
    </reaction>
    <physiologicalReaction direction="right-to-left" evidence="9">
        <dbReference type="Rhea" id="RHEA:61294"/>
    </physiologicalReaction>
</comment>
<evidence type="ECO:0000256" key="4">
    <source>
        <dbReference type="ARBA" id="ARBA00022857"/>
    </source>
</evidence>
<reference evidence="13" key="1">
    <citation type="journal article" date="2014" name="Int. J. Syst. Evol. Microbiol.">
        <title>Complete genome sequence of Corynebacterium casei LMG S-19264T (=DSM 44701T), isolated from a smear-ripened cheese.</title>
        <authorList>
            <consortium name="US DOE Joint Genome Institute (JGI-PGF)"/>
            <person name="Walter F."/>
            <person name="Albersmeier A."/>
            <person name="Kalinowski J."/>
            <person name="Ruckert C."/>
        </authorList>
    </citation>
    <scope>NUCLEOTIDE SEQUENCE</scope>
    <source>
        <strain evidence="13">JCM 12289</strain>
    </source>
</reference>
<keyword evidence="15" id="KW-1185">Reference proteome</keyword>
<dbReference type="InterPro" id="IPR013328">
    <property type="entry name" value="6PGD_dom2"/>
</dbReference>
<comment type="catalytic activity">
    <reaction evidence="8">
        <text>(R)-pantoate + NADP(+) = 2-dehydropantoate + NADPH + H(+)</text>
        <dbReference type="Rhea" id="RHEA:16233"/>
        <dbReference type="ChEBI" id="CHEBI:11561"/>
        <dbReference type="ChEBI" id="CHEBI:15378"/>
        <dbReference type="ChEBI" id="CHEBI:15980"/>
        <dbReference type="ChEBI" id="CHEBI:57783"/>
        <dbReference type="ChEBI" id="CHEBI:58349"/>
        <dbReference type="EC" id="1.1.1.169"/>
    </reaction>
    <physiologicalReaction direction="right-to-left" evidence="8">
        <dbReference type="Rhea" id="RHEA:16235"/>
    </physiologicalReaction>
</comment>